<proteinExistence type="inferred from homology"/>
<comment type="function">
    <text evidence="11">Catalyzes the specific phosphorylation of the 3-hydroxyl group of shikimic acid using ATP as a cosubstrate.</text>
</comment>
<dbReference type="CDD" id="cd00464">
    <property type="entry name" value="SK"/>
    <property type="match status" value="1"/>
</dbReference>
<evidence type="ECO:0000256" key="4">
    <source>
        <dbReference type="ARBA" id="ARBA00022605"/>
    </source>
</evidence>
<evidence type="ECO:0000256" key="1">
    <source>
        <dbReference type="ARBA" id="ARBA00004842"/>
    </source>
</evidence>
<dbReference type="InterPro" id="IPR023000">
    <property type="entry name" value="Shikimate_kinase_CS"/>
</dbReference>
<dbReference type="AlphaFoldDB" id="A0A5C8Z4K7"/>
<dbReference type="GO" id="GO:0000287">
    <property type="term" value="F:magnesium ion binding"/>
    <property type="evidence" value="ECO:0007669"/>
    <property type="project" value="UniProtKB-UniRule"/>
</dbReference>
<comment type="subunit">
    <text evidence="11">Monomer.</text>
</comment>
<gene>
    <name evidence="11 12" type="primary">aroK</name>
    <name evidence="12" type="ORF">FME95_10605</name>
</gene>
<comment type="subcellular location">
    <subcellularLocation>
        <location evidence="11">Cytoplasm</location>
    </subcellularLocation>
</comment>
<dbReference type="GO" id="GO:0009423">
    <property type="term" value="P:chorismate biosynthetic process"/>
    <property type="evidence" value="ECO:0007669"/>
    <property type="project" value="UniProtKB-UniRule"/>
</dbReference>
<feature type="binding site" evidence="11">
    <location>
        <begin position="14"/>
        <end position="19"/>
    </location>
    <ligand>
        <name>ATP</name>
        <dbReference type="ChEBI" id="CHEBI:30616"/>
    </ligand>
</feature>
<dbReference type="PROSITE" id="PS01128">
    <property type="entry name" value="SHIKIMATE_KINASE"/>
    <property type="match status" value="1"/>
</dbReference>
<dbReference type="RefSeq" id="WP_147714467.1">
    <property type="nucleotide sequence ID" value="NZ_VKAD01000002.1"/>
</dbReference>
<evidence type="ECO:0000313" key="12">
    <source>
        <dbReference type="EMBL" id="TXR51870.1"/>
    </source>
</evidence>
<keyword evidence="11" id="KW-0479">Metal-binding</keyword>
<feature type="binding site" evidence="11">
    <location>
        <position position="18"/>
    </location>
    <ligand>
        <name>Mg(2+)</name>
        <dbReference type="ChEBI" id="CHEBI:18420"/>
    </ligand>
</feature>
<reference evidence="12 13" key="1">
    <citation type="submission" date="2019-07" db="EMBL/GenBank/DDBJ databases">
        <title>Reinekea sp. strain SSH23 genome sequencing and assembly.</title>
        <authorList>
            <person name="Kim I."/>
        </authorList>
    </citation>
    <scope>NUCLEOTIDE SEQUENCE [LARGE SCALE GENOMIC DNA]</scope>
    <source>
        <strain evidence="12 13">SSH23</strain>
    </source>
</reference>
<dbReference type="SUPFAM" id="SSF52540">
    <property type="entry name" value="P-loop containing nucleoside triphosphate hydrolases"/>
    <property type="match status" value="1"/>
</dbReference>
<keyword evidence="8 11" id="KW-0067">ATP-binding</keyword>
<feature type="binding site" evidence="11">
    <location>
        <position position="82"/>
    </location>
    <ligand>
        <name>substrate</name>
    </ligand>
</feature>
<dbReference type="NCBIfam" id="NF003456">
    <property type="entry name" value="PRK05057.1"/>
    <property type="match status" value="1"/>
</dbReference>
<comment type="pathway">
    <text evidence="1 11">Metabolic intermediate biosynthesis; chorismate biosynthesis; chorismate from D-erythrose 4-phosphate and phosphoenolpyruvate: step 5/7.</text>
</comment>
<organism evidence="12 13">
    <name type="scientific">Reinekea thalattae</name>
    <dbReference type="NCBI Taxonomy" id="2593301"/>
    <lineage>
        <taxon>Bacteria</taxon>
        <taxon>Pseudomonadati</taxon>
        <taxon>Pseudomonadota</taxon>
        <taxon>Gammaproteobacteria</taxon>
        <taxon>Oceanospirillales</taxon>
        <taxon>Saccharospirillaceae</taxon>
        <taxon>Reinekea</taxon>
    </lineage>
</organism>
<dbReference type="InterPro" id="IPR031322">
    <property type="entry name" value="Shikimate/glucono_kinase"/>
</dbReference>
<dbReference type="GO" id="GO:0009073">
    <property type="term" value="P:aromatic amino acid family biosynthetic process"/>
    <property type="evidence" value="ECO:0007669"/>
    <property type="project" value="UniProtKB-KW"/>
</dbReference>
<evidence type="ECO:0000256" key="2">
    <source>
        <dbReference type="ARBA" id="ARBA00006997"/>
    </source>
</evidence>
<evidence type="ECO:0000256" key="7">
    <source>
        <dbReference type="ARBA" id="ARBA00022777"/>
    </source>
</evidence>
<keyword evidence="11" id="KW-0460">Magnesium</keyword>
<dbReference type="HAMAP" id="MF_00109">
    <property type="entry name" value="Shikimate_kinase"/>
    <property type="match status" value="1"/>
</dbReference>
<dbReference type="EMBL" id="VKAD01000002">
    <property type="protein sequence ID" value="TXR51870.1"/>
    <property type="molecule type" value="Genomic_DNA"/>
</dbReference>
<keyword evidence="7 11" id="KW-0418">Kinase</keyword>
<feature type="binding site" evidence="11">
    <location>
        <position position="60"/>
    </location>
    <ligand>
        <name>substrate</name>
    </ligand>
</feature>
<keyword evidence="6 11" id="KW-0547">Nucleotide-binding</keyword>
<dbReference type="PANTHER" id="PTHR21087:SF16">
    <property type="entry name" value="SHIKIMATE KINASE 1, CHLOROPLASTIC"/>
    <property type="match status" value="1"/>
</dbReference>
<comment type="catalytic activity">
    <reaction evidence="10 11">
        <text>shikimate + ATP = 3-phosphoshikimate + ADP + H(+)</text>
        <dbReference type="Rhea" id="RHEA:13121"/>
        <dbReference type="ChEBI" id="CHEBI:15378"/>
        <dbReference type="ChEBI" id="CHEBI:30616"/>
        <dbReference type="ChEBI" id="CHEBI:36208"/>
        <dbReference type="ChEBI" id="CHEBI:145989"/>
        <dbReference type="ChEBI" id="CHEBI:456216"/>
        <dbReference type="EC" id="2.7.1.71"/>
    </reaction>
</comment>
<evidence type="ECO:0000256" key="6">
    <source>
        <dbReference type="ARBA" id="ARBA00022741"/>
    </source>
</evidence>
<dbReference type="GO" id="GO:0005829">
    <property type="term" value="C:cytosol"/>
    <property type="evidence" value="ECO:0007669"/>
    <property type="project" value="TreeGrafter"/>
</dbReference>
<keyword evidence="11" id="KW-0963">Cytoplasm</keyword>
<keyword evidence="13" id="KW-1185">Reference proteome</keyword>
<comment type="cofactor">
    <cofactor evidence="11">
        <name>Mg(2+)</name>
        <dbReference type="ChEBI" id="CHEBI:18420"/>
    </cofactor>
    <text evidence="11">Binds 1 Mg(2+) ion per subunit.</text>
</comment>
<dbReference type="GO" id="GO:0008652">
    <property type="term" value="P:amino acid biosynthetic process"/>
    <property type="evidence" value="ECO:0007669"/>
    <property type="project" value="UniProtKB-KW"/>
</dbReference>
<dbReference type="EC" id="2.7.1.71" evidence="3 11"/>
<feature type="binding site" evidence="11">
    <location>
        <position position="120"/>
    </location>
    <ligand>
        <name>ATP</name>
        <dbReference type="ChEBI" id="CHEBI:30616"/>
    </ligand>
</feature>
<evidence type="ECO:0000256" key="5">
    <source>
        <dbReference type="ARBA" id="ARBA00022679"/>
    </source>
</evidence>
<accession>A0A5C8Z4K7</accession>
<feature type="binding site" evidence="11">
    <location>
        <position position="139"/>
    </location>
    <ligand>
        <name>substrate</name>
    </ligand>
</feature>
<evidence type="ECO:0000256" key="3">
    <source>
        <dbReference type="ARBA" id="ARBA00012154"/>
    </source>
</evidence>
<dbReference type="GO" id="GO:0004765">
    <property type="term" value="F:shikimate kinase activity"/>
    <property type="evidence" value="ECO:0007669"/>
    <property type="project" value="UniProtKB-UniRule"/>
</dbReference>
<dbReference type="UniPathway" id="UPA00053">
    <property type="reaction ID" value="UER00088"/>
</dbReference>
<dbReference type="Pfam" id="PF01202">
    <property type="entry name" value="SKI"/>
    <property type="match status" value="1"/>
</dbReference>
<dbReference type="InterPro" id="IPR027417">
    <property type="entry name" value="P-loop_NTPase"/>
</dbReference>
<keyword evidence="9 11" id="KW-0057">Aromatic amino acid biosynthesis</keyword>
<evidence type="ECO:0000313" key="13">
    <source>
        <dbReference type="Proteomes" id="UP000321764"/>
    </source>
</evidence>
<evidence type="ECO:0000256" key="8">
    <source>
        <dbReference type="ARBA" id="ARBA00022840"/>
    </source>
</evidence>
<dbReference type="PRINTS" id="PR01100">
    <property type="entry name" value="SHIKIMTKNASE"/>
</dbReference>
<comment type="caution">
    <text evidence="11">Lacks conserved residue(s) required for the propagation of feature annotation.</text>
</comment>
<dbReference type="Gene3D" id="3.40.50.300">
    <property type="entry name" value="P-loop containing nucleotide triphosphate hydrolases"/>
    <property type="match status" value="1"/>
</dbReference>
<dbReference type="PANTHER" id="PTHR21087">
    <property type="entry name" value="SHIKIMATE KINASE"/>
    <property type="match status" value="1"/>
</dbReference>
<keyword evidence="5 11" id="KW-0808">Transferase</keyword>
<sequence>MKLKQHIVLIGPMGAGKSTIGRFLSEQMSCQFTDIDKVIEQQAGASIPWIFEIEGEQKFRERETTALRHVIADQPSVIATGGGCVMSAENQHILNSQAVTIYLVTSIEQQLERTAKDKNRPLLQTDDPKKVLEELANKRNPVYESLADISVTTNSKPPKVVAQEILTRLQSRYDENPSR</sequence>
<dbReference type="InterPro" id="IPR000623">
    <property type="entry name" value="Shikimate_kinase/TSH1"/>
</dbReference>
<dbReference type="GO" id="GO:0005524">
    <property type="term" value="F:ATP binding"/>
    <property type="evidence" value="ECO:0007669"/>
    <property type="project" value="UniProtKB-UniRule"/>
</dbReference>
<evidence type="ECO:0000256" key="10">
    <source>
        <dbReference type="ARBA" id="ARBA00048567"/>
    </source>
</evidence>
<evidence type="ECO:0000256" key="11">
    <source>
        <dbReference type="HAMAP-Rule" id="MF_00109"/>
    </source>
</evidence>
<comment type="similarity">
    <text evidence="2 11">Belongs to the shikimate kinase family.</text>
</comment>
<evidence type="ECO:0000256" key="9">
    <source>
        <dbReference type="ARBA" id="ARBA00023141"/>
    </source>
</evidence>
<feature type="binding site" evidence="11">
    <location>
        <position position="36"/>
    </location>
    <ligand>
        <name>substrate</name>
    </ligand>
</feature>
<dbReference type="OrthoDB" id="9800332at2"/>
<dbReference type="Proteomes" id="UP000321764">
    <property type="component" value="Unassembled WGS sequence"/>
</dbReference>
<keyword evidence="4 11" id="KW-0028">Amino-acid biosynthesis</keyword>
<protein>
    <recommendedName>
        <fullName evidence="3 11">Shikimate kinase</fullName>
        <shortName evidence="11">SK</shortName>
        <ecNumber evidence="3 11">2.7.1.71</ecNumber>
    </recommendedName>
</protein>
<comment type="caution">
    <text evidence="12">The sequence shown here is derived from an EMBL/GenBank/DDBJ whole genome shotgun (WGS) entry which is preliminary data.</text>
</comment>
<name>A0A5C8Z4K7_9GAMM</name>